<dbReference type="Proteomes" id="UP000728032">
    <property type="component" value="Unassembled WGS sequence"/>
</dbReference>
<dbReference type="OrthoDB" id="6514995at2759"/>
<dbReference type="AlphaFoldDB" id="A0A7R9QP69"/>
<protein>
    <recommendedName>
        <fullName evidence="1">Nose resistant-to-fluoxetine protein N-terminal domain-containing protein</fullName>
    </recommendedName>
</protein>
<dbReference type="InterPro" id="IPR006621">
    <property type="entry name" value="Nose-resist-to-fluoxetine_N"/>
</dbReference>
<gene>
    <name evidence="2" type="ORF">ONB1V03_LOCUS8695</name>
</gene>
<dbReference type="EMBL" id="CAJPVJ010005083">
    <property type="protein sequence ID" value="CAG2169215.1"/>
    <property type="molecule type" value="Genomic_DNA"/>
</dbReference>
<name>A0A7R9QP69_9ACAR</name>
<keyword evidence="3" id="KW-1185">Reference proteome</keyword>
<dbReference type="Pfam" id="PF20146">
    <property type="entry name" value="NRF"/>
    <property type="match status" value="1"/>
</dbReference>
<accession>A0A7R9QP69</accession>
<dbReference type="EMBL" id="OC919908">
    <property type="protein sequence ID" value="CAD7652028.1"/>
    <property type="molecule type" value="Genomic_DNA"/>
</dbReference>
<proteinExistence type="predicted"/>
<organism evidence="2">
    <name type="scientific">Oppiella nova</name>
    <dbReference type="NCBI Taxonomy" id="334625"/>
    <lineage>
        <taxon>Eukaryota</taxon>
        <taxon>Metazoa</taxon>
        <taxon>Ecdysozoa</taxon>
        <taxon>Arthropoda</taxon>
        <taxon>Chelicerata</taxon>
        <taxon>Arachnida</taxon>
        <taxon>Acari</taxon>
        <taxon>Acariformes</taxon>
        <taxon>Sarcoptiformes</taxon>
        <taxon>Oribatida</taxon>
        <taxon>Brachypylina</taxon>
        <taxon>Oppioidea</taxon>
        <taxon>Oppiidae</taxon>
        <taxon>Oppiella</taxon>
    </lineage>
</organism>
<reference evidence="2" key="1">
    <citation type="submission" date="2020-11" db="EMBL/GenBank/DDBJ databases">
        <authorList>
            <person name="Tran Van P."/>
        </authorList>
    </citation>
    <scope>NUCLEOTIDE SEQUENCE</scope>
</reference>
<evidence type="ECO:0000313" key="3">
    <source>
        <dbReference type="Proteomes" id="UP000728032"/>
    </source>
</evidence>
<evidence type="ECO:0000313" key="2">
    <source>
        <dbReference type="EMBL" id="CAD7652028.1"/>
    </source>
</evidence>
<sequence>MSINHIRWQDISVECRQVIHDLLDDNHTVQQEWRFKMIDSSATLGTGILKGTTHFFGDYDECLGIDLQTIETIPMRHTIGNVHFKIRDEYNYMNASIDSSKHLMSARLEQCVHRNDNPIQWLHIIIGQ</sequence>
<evidence type="ECO:0000259" key="1">
    <source>
        <dbReference type="Pfam" id="PF20146"/>
    </source>
</evidence>
<feature type="domain" description="Nose resistant-to-fluoxetine protein N-terminal" evidence="1">
    <location>
        <begin position="15"/>
        <end position="81"/>
    </location>
</feature>